<dbReference type="AlphaFoldDB" id="A0A1G6T3V9"/>
<keyword evidence="2" id="KW-0808">Transferase</keyword>
<dbReference type="Pfam" id="PF00480">
    <property type="entry name" value="ROK"/>
    <property type="match status" value="1"/>
</dbReference>
<evidence type="ECO:0000256" key="1">
    <source>
        <dbReference type="ARBA" id="ARBA00006479"/>
    </source>
</evidence>
<dbReference type="STRING" id="686796.SAMN04488104_102024"/>
<dbReference type="EMBL" id="FNAC01000020">
    <property type="protein sequence ID" value="SDD23055.1"/>
    <property type="molecule type" value="Genomic_DNA"/>
</dbReference>
<organism evidence="2 3">
    <name type="scientific">Algoriphagus faecimaris</name>
    <dbReference type="NCBI Taxonomy" id="686796"/>
    <lineage>
        <taxon>Bacteria</taxon>
        <taxon>Pseudomonadati</taxon>
        <taxon>Bacteroidota</taxon>
        <taxon>Cytophagia</taxon>
        <taxon>Cytophagales</taxon>
        <taxon>Cyclobacteriaceae</taxon>
        <taxon>Algoriphagus</taxon>
    </lineage>
</organism>
<dbReference type="SUPFAM" id="SSF53067">
    <property type="entry name" value="Actin-like ATPase domain"/>
    <property type="match status" value="1"/>
</dbReference>
<dbReference type="OrthoDB" id="9810372at2"/>
<evidence type="ECO:0000313" key="3">
    <source>
        <dbReference type="Proteomes" id="UP000199060"/>
    </source>
</evidence>
<sequence>MTEQMETHFLGVDVGGTHLKIGLVDKNGTIIDFEKEDTTPFRDHPEGFGVAFIAGLEKYFQKYPHVEKVGIGLPGLISKDRTTPLEIPAIPSLNNFKLKEGLEKKYPGKEFFLENDAAAAAIGEFYFGKEDAADNFLFITMGTGIGSALVLDGQIFKGSRGNAMEMGHMLSKGNARLETLVGRRGILDIMERMIAAYPEKAGRLKETELGMHLLVATAREGNEVALMVFEEVGVILGSAIVSTVRILDVTEVHFGGGISAGLEFMMPALERTIRQYLTNYYNKDLKLKKATLENNAGTLGAAALCFMGSGL</sequence>
<protein>
    <submittedName>
        <fullName evidence="2">Glucokinase</fullName>
    </submittedName>
</protein>
<dbReference type="PANTHER" id="PTHR18964">
    <property type="entry name" value="ROK (REPRESSOR, ORF, KINASE) FAMILY"/>
    <property type="match status" value="1"/>
</dbReference>
<proteinExistence type="inferred from homology"/>
<dbReference type="PANTHER" id="PTHR18964:SF149">
    <property type="entry name" value="BIFUNCTIONAL UDP-N-ACETYLGLUCOSAMINE 2-EPIMERASE_N-ACETYLMANNOSAMINE KINASE"/>
    <property type="match status" value="1"/>
</dbReference>
<comment type="similarity">
    <text evidence="1">Belongs to the ROK (NagC/XylR) family.</text>
</comment>
<dbReference type="RefSeq" id="WP_087939843.1">
    <property type="nucleotide sequence ID" value="NZ_FNAC01000020.1"/>
</dbReference>
<dbReference type="Gene3D" id="3.30.420.40">
    <property type="match status" value="2"/>
</dbReference>
<gene>
    <name evidence="2" type="ORF">SAMN04488104_102024</name>
</gene>
<keyword evidence="2" id="KW-0418">Kinase</keyword>
<dbReference type="Proteomes" id="UP000199060">
    <property type="component" value="Unassembled WGS sequence"/>
</dbReference>
<dbReference type="InterPro" id="IPR000600">
    <property type="entry name" value="ROK"/>
</dbReference>
<reference evidence="3" key="1">
    <citation type="submission" date="2016-10" db="EMBL/GenBank/DDBJ databases">
        <authorList>
            <person name="Varghese N."/>
            <person name="Submissions S."/>
        </authorList>
    </citation>
    <scope>NUCLEOTIDE SEQUENCE [LARGE SCALE GENOMIC DNA]</scope>
    <source>
        <strain evidence="3">DSM 23095</strain>
    </source>
</reference>
<name>A0A1G6T3V9_9BACT</name>
<dbReference type="InterPro" id="IPR043129">
    <property type="entry name" value="ATPase_NBD"/>
</dbReference>
<evidence type="ECO:0000313" key="2">
    <source>
        <dbReference type="EMBL" id="SDD23055.1"/>
    </source>
</evidence>
<accession>A0A1G6T3V9</accession>
<dbReference type="CDD" id="cd23763">
    <property type="entry name" value="ASKHA_ATPase_ROK"/>
    <property type="match status" value="1"/>
</dbReference>
<dbReference type="GO" id="GO:0016301">
    <property type="term" value="F:kinase activity"/>
    <property type="evidence" value="ECO:0007669"/>
    <property type="project" value="UniProtKB-KW"/>
</dbReference>
<keyword evidence="3" id="KW-1185">Reference proteome</keyword>